<keyword evidence="13" id="KW-1185">Reference proteome</keyword>
<evidence type="ECO:0000256" key="9">
    <source>
        <dbReference type="PROSITE-ProRule" id="PRU10141"/>
    </source>
</evidence>
<dbReference type="GO" id="GO:0004674">
    <property type="term" value="F:protein serine/threonine kinase activity"/>
    <property type="evidence" value="ECO:0007669"/>
    <property type="project" value="UniProtKB-KW"/>
</dbReference>
<dbReference type="GO" id="GO:0005737">
    <property type="term" value="C:cytoplasm"/>
    <property type="evidence" value="ECO:0007669"/>
    <property type="project" value="TreeGrafter"/>
</dbReference>
<dbReference type="AlphaFoldDB" id="A0AAV5SWI7"/>
<dbReference type="InterPro" id="IPR017441">
    <property type="entry name" value="Protein_kinase_ATP_BS"/>
</dbReference>
<dbReference type="SUPFAM" id="SSF56112">
    <property type="entry name" value="Protein kinase-like (PK-like)"/>
    <property type="match status" value="1"/>
</dbReference>
<evidence type="ECO:0000256" key="6">
    <source>
        <dbReference type="ARBA" id="ARBA00022840"/>
    </source>
</evidence>
<dbReference type="PROSITE" id="PS50011">
    <property type="entry name" value="PROTEIN_KINASE_DOM"/>
    <property type="match status" value="1"/>
</dbReference>
<keyword evidence="3" id="KW-0808">Transferase</keyword>
<dbReference type="GO" id="GO:0005634">
    <property type="term" value="C:nucleus"/>
    <property type="evidence" value="ECO:0007669"/>
    <property type="project" value="TreeGrafter"/>
</dbReference>
<comment type="caution">
    <text evidence="12">The sequence shown here is derived from an EMBL/GenBank/DDBJ whole genome shotgun (WGS) entry which is preliminary data.</text>
</comment>
<name>A0AAV5SWI7_9BILA</name>
<dbReference type="PANTHER" id="PTHR47634:SF9">
    <property type="entry name" value="PROTEIN KINASE DOMAIN-CONTAINING PROTEIN-RELATED"/>
    <property type="match status" value="1"/>
</dbReference>
<protein>
    <recommendedName>
        <fullName evidence="1">non-specific serine/threonine protein kinase</fullName>
        <ecNumber evidence="1">2.7.11.1</ecNumber>
    </recommendedName>
</protein>
<evidence type="ECO:0000256" key="3">
    <source>
        <dbReference type="ARBA" id="ARBA00022679"/>
    </source>
</evidence>
<comment type="catalytic activity">
    <reaction evidence="8">
        <text>L-seryl-[protein] + ATP = O-phospho-L-seryl-[protein] + ADP + H(+)</text>
        <dbReference type="Rhea" id="RHEA:17989"/>
        <dbReference type="Rhea" id="RHEA-COMP:9863"/>
        <dbReference type="Rhea" id="RHEA-COMP:11604"/>
        <dbReference type="ChEBI" id="CHEBI:15378"/>
        <dbReference type="ChEBI" id="CHEBI:29999"/>
        <dbReference type="ChEBI" id="CHEBI:30616"/>
        <dbReference type="ChEBI" id="CHEBI:83421"/>
        <dbReference type="ChEBI" id="CHEBI:456216"/>
        <dbReference type="EC" id="2.7.11.1"/>
    </reaction>
</comment>
<evidence type="ECO:0000256" key="2">
    <source>
        <dbReference type="ARBA" id="ARBA00022527"/>
    </source>
</evidence>
<feature type="compositionally biased region" description="Basic and acidic residues" evidence="10">
    <location>
        <begin position="16"/>
        <end position="29"/>
    </location>
</feature>
<gene>
    <name evidence="12" type="ORF">PENTCL1PPCAC_9731</name>
</gene>
<evidence type="ECO:0000256" key="1">
    <source>
        <dbReference type="ARBA" id="ARBA00012513"/>
    </source>
</evidence>
<feature type="domain" description="Protein kinase" evidence="11">
    <location>
        <begin position="87"/>
        <end position="132"/>
    </location>
</feature>
<dbReference type="EC" id="2.7.11.1" evidence="1"/>
<evidence type="ECO:0000256" key="5">
    <source>
        <dbReference type="ARBA" id="ARBA00022777"/>
    </source>
</evidence>
<keyword evidence="5" id="KW-0418">Kinase</keyword>
<proteinExistence type="predicted"/>
<evidence type="ECO:0000256" key="8">
    <source>
        <dbReference type="ARBA" id="ARBA00048679"/>
    </source>
</evidence>
<feature type="non-terminal residue" evidence="12">
    <location>
        <position position="132"/>
    </location>
</feature>
<evidence type="ECO:0000256" key="4">
    <source>
        <dbReference type="ARBA" id="ARBA00022741"/>
    </source>
</evidence>
<dbReference type="GO" id="GO:0005524">
    <property type="term" value="F:ATP binding"/>
    <property type="evidence" value="ECO:0007669"/>
    <property type="project" value="UniProtKB-UniRule"/>
</dbReference>
<dbReference type="PROSITE" id="PS00107">
    <property type="entry name" value="PROTEIN_KINASE_ATP"/>
    <property type="match status" value="1"/>
</dbReference>
<feature type="non-terminal residue" evidence="12">
    <location>
        <position position="1"/>
    </location>
</feature>
<keyword evidence="4 9" id="KW-0547">Nucleotide-binding</keyword>
<keyword evidence="2" id="KW-0723">Serine/threonine-protein kinase</keyword>
<keyword evidence="6 9" id="KW-0067">ATP-binding</keyword>
<feature type="binding site" evidence="9">
    <location>
        <position position="116"/>
    </location>
    <ligand>
        <name>ATP</name>
        <dbReference type="ChEBI" id="CHEBI:30616"/>
    </ligand>
</feature>
<dbReference type="PANTHER" id="PTHR47634">
    <property type="entry name" value="PROTEIN KINASE DOMAIN-CONTAINING PROTEIN-RELATED"/>
    <property type="match status" value="1"/>
</dbReference>
<dbReference type="InterPro" id="IPR000719">
    <property type="entry name" value="Prot_kinase_dom"/>
</dbReference>
<reference evidence="12" key="1">
    <citation type="submission" date="2023-10" db="EMBL/GenBank/DDBJ databases">
        <title>Genome assembly of Pristionchus species.</title>
        <authorList>
            <person name="Yoshida K."/>
            <person name="Sommer R.J."/>
        </authorList>
    </citation>
    <scope>NUCLEOTIDE SEQUENCE</scope>
    <source>
        <strain evidence="12">RS0144</strain>
    </source>
</reference>
<evidence type="ECO:0000256" key="10">
    <source>
        <dbReference type="SAM" id="MobiDB-lite"/>
    </source>
</evidence>
<organism evidence="12 13">
    <name type="scientific">Pristionchus entomophagus</name>
    <dbReference type="NCBI Taxonomy" id="358040"/>
    <lineage>
        <taxon>Eukaryota</taxon>
        <taxon>Metazoa</taxon>
        <taxon>Ecdysozoa</taxon>
        <taxon>Nematoda</taxon>
        <taxon>Chromadorea</taxon>
        <taxon>Rhabditida</taxon>
        <taxon>Rhabditina</taxon>
        <taxon>Diplogasteromorpha</taxon>
        <taxon>Diplogasteroidea</taxon>
        <taxon>Neodiplogasteridae</taxon>
        <taxon>Pristionchus</taxon>
    </lineage>
</organism>
<evidence type="ECO:0000259" key="11">
    <source>
        <dbReference type="PROSITE" id="PS50011"/>
    </source>
</evidence>
<sequence>EDEAREDVGDDEREEMDGGDRGDEARVEIPDLQNEQVDNKNERDERGDGDQEEAVEGLNEEEQEPLEDYQEGGYHPVKRGDVFNRKYHAIDKLGWGQYSIVWLCEEANKNRNVAIKIVKSDEVYTEAANREI</sequence>
<accession>A0AAV5SWI7</accession>
<dbReference type="Gene3D" id="3.30.200.20">
    <property type="entry name" value="Phosphorylase Kinase, domain 1"/>
    <property type="match status" value="1"/>
</dbReference>
<dbReference type="InterPro" id="IPR011009">
    <property type="entry name" value="Kinase-like_dom_sf"/>
</dbReference>
<evidence type="ECO:0000313" key="12">
    <source>
        <dbReference type="EMBL" id="GMS87556.1"/>
    </source>
</evidence>
<dbReference type="Proteomes" id="UP001432027">
    <property type="component" value="Unassembled WGS sequence"/>
</dbReference>
<dbReference type="GO" id="GO:0050684">
    <property type="term" value="P:regulation of mRNA processing"/>
    <property type="evidence" value="ECO:0007669"/>
    <property type="project" value="TreeGrafter"/>
</dbReference>
<dbReference type="GO" id="GO:0000245">
    <property type="term" value="P:spliceosomal complex assembly"/>
    <property type="evidence" value="ECO:0007669"/>
    <property type="project" value="TreeGrafter"/>
</dbReference>
<feature type="compositionally biased region" description="Acidic residues" evidence="10">
    <location>
        <begin position="1"/>
        <end position="15"/>
    </location>
</feature>
<evidence type="ECO:0000313" key="13">
    <source>
        <dbReference type="Proteomes" id="UP001432027"/>
    </source>
</evidence>
<dbReference type="EMBL" id="BTSX01000003">
    <property type="protein sequence ID" value="GMS87556.1"/>
    <property type="molecule type" value="Genomic_DNA"/>
</dbReference>
<feature type="region of interest" description="Disordered" evidence="10">
    <location>
        <begin position="1"/>
        <end position="77"/>
    </location>
</feature>
<feature type="compositionally biased region" description="Basic and acidic residues" evidence="10">
    <location>
        <begin position="37"/>
        <end position="49"/>
    </location>
</feature>
<feature type="compositionally biased region" description="Acidic residues" evidence="10">
    <location>
        <begin position="50"/>
        <end position="70"/>
    </location>
</feature>
<dbReference type="InterPro" id="IPR051334">
    <property type="entry name" value="SRPK"/>
</dbReference>
<comment type="catalytic activity">
    <reaction evidence="7">
        <text>L-threonyl-[protein] + ATP = O-phospho-L-threonyl-[protein] + ADP + H(+)</text>
        <dbReference type="Rhea" id="RHEA:46608"/>
        <dbReference type="Rhea" id="RHEA-COMP:11060"/>
        <dbReference type="Rhea" id="RHEA-COMP:11605"/>
        <dbReference type="ChEBI" id="CHEBI:15378"/>
        <dbReference type="ChEBI" id="CHEBI:30013"/>
        <dbReference type="ChEBI" id="CHEBI:30616"/>
        <dbReference type="ChEBI" id="CHEBI:61977"/>
        <dbReference type="ChEBI" id="CHEBI:456216"/>
        <dbReference type="EC" id="2.7.11.1"/>
    </reaction>
</comment>
<evidence type="ECO:0000256" key="7">
    <source>
        <dbReference type="ARBA" id="ARBA00047899"/>
    </source>
</evidence>